<gene>
    <name evidence="4" type="ORF">QEH52_09545</name>
</gene>
<dbReference type="Gene3D" id="3.40.30.10">
    <property type="entry name" value="Glutaredoxin"/>
    <property type="match status" value="1"/>
</dbReference>
<keyword evidence="1" id="KW-0560">Oxidoreductase</keyword>
<sequence>MALATGTTAPDFTLKTKNDEGLADVTLSDNFDKKKTVLLFFPLAFTSVCMKEMCDVSDSITAYNDLNAAVYGISVDSPFAQEQMAKVDGLKFPLLSDFNKEVSTAYDVCYADLLGFKGVSKRSAFVIDEKGVIIYSESSEDPHDLPNFDAIKAALA</sequence>
<reference evidence="4 5" key="1">
    <citation type="submission" date="2023-04" db="EMBL/GenBank/DDBJ databases">
        <title>A novel bacteria isolated from coastal sediment.</title>
        <authorList>
            <person name="Liu X.-J."/>
            <person name="Du Z.-J."/>
        </authorList>
    </citation>
    <scope>NUCLEOTIDE SEQUENCE [LARGE SCALE GENOMIC DNA]</scope>
    <source>
        <strain evidence="4 5">SDUM461003</strain>
    </source>
</reference>
<evidence type="ECO:0000256" key="2">
    <source>
        <dbReference type="ARBA" id="ARBA00023284"/>
    </source>
</evidence>
<dbReference type="PIRSF" id="PIRSF000239">
    <property type="entry name" value="AHPC"/>
    <property type="match status" value="1"/>
</dbReference>
<dbReference type="Pfam" id="PF00578">
    <property type="entry name" value="AhpC-TSA"/>
    <property type="match status" value="1"/>
</dbReference>
<proteinExistence type="predicted"/>
<dbReference type="PANTHER" id="PTHR43110:SF1">
    <property type="entry name" value="THIOL PEROXIDASE"/>
    <property type="match status" value="1"/>
</dbReference>
<evidence type="ECO:0000313" key="5">
    <source>
        <dbReference type="Proteomes" id="UP001225316"/>
    </source>
</evidence>
<dbReference type="InterPro" id="IPR000866">
    <property type="entry name" value="AhpC/TSA"/>
</dbReference>
<feature type="domain" description="Thioredoxin" evidence="3">
    <location>
        <begin position="3"/>
        <end position="156"/>
    </location>
</feature>
<comment type="caution">
    <text evidence="4">The sequence shown here is derived from an EMBL/GenBank/DDBJ whole genome shotgun (WGS) entry which is preliminary data.</text>
</comment>
<dbReference type="InterPro" id="IPR013766">
    <property type="entry name" value="Thioredoxin_domain"/>
</dbReference>
<dbReference type="EMBL" id="JARXHW010000018">
    <property type="protein sequence ID" value="MDQ8207753.1"/>
    <property type="molecule type" value="Genomic_DNA"/>
</dbReference>
<keyword evidence="5" id="KW-1185">Reference proteome</keyword>
<dbReference type="PANTHER" id="PTHR43110">
    <property type="entry name" value="THIOL PEROXIDASE"/>
    <property type="match status" value="1"/>
</dbReference>
<dbReference type="Proteomes" id="UP001225316">
    <property type="component" value="Unassembled WGS sequence"/>
</dbReference>
<name>A0ABU1AUJ6_9BACT</name>
<evidence type="ECO:0000256" key="1">
    <source>
        <dbReference type="ARBA" id="ARBA00023002"/>
    </source>
</evidence>
<dbReference type="InterPro" id="IPR036249">
    <property type="entry name" value="Thioredoxin-like_sf"/>
</dbReference>
<dbReference type="RefSeq" id="WP_308950014.1">
    <property type="nucleotide sequence ID" value="NZ_JARXHW010000018.1"/>
</dbReference>
<dbReference type="SUPFAM" id="SSF52833">
    <property type="entry name" value="Thioredoxin-like"/>
    <property type="match status" value="1"/>
</dbReference>
<protein>
    <submittedName>
        <fullName evidence="4">Redoxin domain-containing protein</fullName>
    </submittedName>
</protein>
<dbReference type="InterPro" id="IPR024706">
    <property type="entry name" value="Peroxiredoxin_AhpC-typ"/>
</dbReference>
<dbReference type="PROSITE" id="PS51352">
    <property type="entry name" value="THIOREDOXIN_2"/>
    <property type="match status" value="1"/>
</dbReference>
<evidence type="ECO:0000259" key="3">
    <source>
        <dbReference type="PROSITE" id="PS51352"/>
    </source>
</evidence>
<accession>A0ABU1AUJ6</accession>
<evidence type="ECO:0000313" key="4">
    <source>
        <dbReference type="EMBL" id="MDQ8207753.1"/>
    </source>
</evidence>
<organism evidence="4 5">
    <name type="scientific">Thalassobacterium maritimum</name>
    <dbReference type="NCBI Taxonomy" id="3041265"/>
    <lineage>
        <taxon>Bacteria</taxon>
        <taxon>Pseudomonadati</taxon>
        <taxon>Verrucomicrobiota</taxon>
        <taxon>Opitutia</taxon>
        <taxon>Puniceicoccales</taxon>
        <taxon>Coraliomargaritaceae</taxon>
        <taxon>Thalassobacterium</taxon>
    </lineage>
</organism>
<dbReference type="InterPro" id="IPR050455">
    <property type="entry name" value="Tpx_Peroxidase_subfamily"/>
</dbReference>
<keyword evidence="2" id="KW-0676">Redox-active center</keyword>